<comment type="caution">
    <text evidence="2">The sequence shown here is derived from an EMBL/GenBank/DDBJ whole genome shotgun (WGS) entry which is preliminary data.</text>
</comment>
<feature type="transmembrane region" description="Helical" evidence="1">
    <location>
        <begin position="48"/>
        <end position="70"/>
    </location>
</feature>
<organism evidence="2 3">
    <name type="scientific">Trichoderma lentiforme</name>
    <dbReference type="NCBI Taxonomy" id="1567552"/>
    <lineage>
        <taxon>Eukaryota</taxon>
        <taxon>Fungi</taxon>
        <taxon>Dikarya</taxon>
        <taxon>Ascomycota</taxon>
        <taxon>Pezizomycotina</taxon>
        <taxon>Sordariomycetes</taxon>
        <taxon>Hypocreomycetidae</taxon>
        <taxon>Hypocreales</taxon>
        <taxon>Hypocreaceae</taxon>
        <taxon>Trichoderma</taxon>
    </lineage>
</organism>
<keyword evidence="1" id="KW-0812">Transmembrane</keyword>
<name>A0A9P4XLJ6_9HYPO</name>
<keyword evidence="1" id="KW-0472">Membrane</keyword>
<evidence type="ECO:0000313" key="2">
    <source>
        <dbReference type="EMBL" id="KAF3074332.1"/>
    </source>
</evidence>
<sequence>MATAIPDITSDFHNLNDIDWYGGTVFIIIIITSPLNRKLCKGFFLGRYVYLDCIFLSLHVIWSAVLWLPLMRTALPSLSGAPFDWDGFFTSRVN</sequence>
<keyword evidence="3" id="KW-1185">Reference proteome</keyword>
<gene>
    <name evidence="2" type="ORF">CFAM422_003352</name>
</gene>
<dbReference type="EMBL" id="QLNT01000005">
    <property type="protein sequence ID" value="KAF3074332.1"/>
    <property type="molecule type" value="Genomic_DNA"/>
</dbReference>
<reference evidence="2 3" key="1">
    <citation type="submission" date="2018-06" db="EMBL/GenBank/DDBJ databases">
        <title>Genome analysis of cellulolytic fungus Trichoderma lentiforme CFAM-422.</title>
        <authorList>
            <person name="Steindorff A.S."/>
            <person name="Formighieri E.F."/>
            <person name="Midorikawa G.E.O."/>
            <person name="Tamietti M.S."/>
            <person name="Ramos E.Z."/>
            <person name="Silva A.S."/>
            <person name="Bon E.P.S."/>
            <person name="Mendes T.D."/>
            <person name="Damaso M.C.T."/>
            <person name="Favaro L.C.L."/>
        </authorList>
    </citation>
    <scope>NUCLEOTIDE SEQUENCE [LARGE SCALE GENOMIC DNA]</scope>
    <source>
        <strain evidence="2 3">CFAM-422</strain>
    </source>
</reference>
<keyword evidence="1" id="KW-1133">Transmembrane helix</keyword>
<feature type="transmembrane region" description="Helical" evidence="1">
    <location>
        <begin position="20"/>
        <end position="36"/>
    </location>
</feature>
<protein>
    <submittedName>
        <fullName evidence="2">Uncharacterized protein</fullName>
    </submittedName>
</protein>
<evidence type="ECO:0000256" key="1">
    <source>
        <dbReference type="SAM" id="Phobius"/>
    </source>
</evidence>
<proteinExistence type="predicted"/>
<dbReference type="Proteomes" id="UP000801864">
    <property type="component" value="Unassembled WGS sequence"/>
</dbReference>
<evidence type="ECO:0000313" key="3">
    <source>
        <dbReference type="Proteomes" id="UP000801864"/>
    </source>
</evidence>
<dbReference type="AlphaFoldDB" id="A0A9P4XLJ6"/>
<accession>A0A9P4XLJ6</accession>